<evidence type="ECO:0000313" key="10">
    <source>
        <dbReference type="EMBL" id="PLW07611.1"/>
    </source>
</evidence>
<feature type="domain" description="Manganese/iron superoxide dismutase C-terminal" evidence="9">
    <location>
        <begin position="349"/>
        <end position="445"/>
    </location>
</feature>
<dbReference type="Gene3D" id="3.55.40.20">
    <property type="entry name" value="Iron/manganese superoxide dismutase, C-terminal domain"/>
    <property type="match status" value="1"/>
</dbReference>
<dbReference type="GO" id="GO:0004784">
    <property type="term" value="F:superoxide dismutase activity"/>
    <property type="evidence" value="ECO:0007669"/>
    <property type="project" value="UniProtKB-EC"/>
</dbReference>
<dbReference type="GO" id="GO:0005739">
    <property type="term" value="C:mitochondrion"/>
    <property type="evidence" value="ECO:0007669"/>
    <property type="project" value="TreeGrafter"/>
</dbReference>
<accession>A0A2N5S309</accession>
<dbReference type="FunFam" id="1.10.287.990:FF:000001">
    <property type="entry name" value="Superoxide dismutase"/>
    <property type="match status" value="1"/>
</dbReference>
<evidence type="ECO:0000256" key="6">
    <source>
        <dbReference type="ARBA" id="ARBA00023002"/>
    </source>
</evidence>
<sequence>MRPDESQESHLSYYALVTEGFITLNIQLFIGNPWVASTSNPVGFEQSIGIPIGPTNTEVMFAIWASRWQKSKEATLKSLSTLPTFKMQIATIFIVAILATLSAASPAADVHQQLQPRARCGTHATEAVKSAKLNASAAHSARYVTRGLARAAPSQLWFAEQTKAAAPTPAKSTNMIADTEQVVCVRLRKEGNNLPPAVPPLQQRYFSLFHINTKFQLANPARKSNRNHRILPFVTKNDWFGSHSICWNGLVDHPSTRNYLPYSYDALEPAISKEIMTLHHSKHHAAYVNGLNAAEEAIGSALKAGDVKKQIELQAAIKFNGGGHLNHSLFWKNLQPEKSGGGKMVDGLFSKAVHQDFGGLEQLKSAMNSSAMSIQGSGWAWLGYDSKLKKLVIVNTGNQDPLTPQIPILGIDMWEHAFYLQHQNRKADYLTNIWQVMNFAEAEKRFKEACSS</sequence>
<proteinExistence type="inferred from homology"/>
<dbReference type="PRINTS" id="PR01703">
    <property type="entry name" value="MNSODISMTASE"/>
</dbReference>
<reference evidence="10 11" key="1">
    <citation type="submission" date="2017-11" db="EMBL/GenBank/DDBJ databases">
        <title>De novo assembly and phasing of dikaryotic genomes from two isolates of Puccinia coronata f. sp. avenae, the causal agent of oat crown rust.</title>
        <authorList>
            <person name="Miller M.E."/>
            <person name="Zhang Y."/>
            <person name="Omidvar V."/>
            <person name="Sperschneider J."/>
            <person name="Schwessinger B."/>
            <person name="Raley C."/>
            <person name="Palmer J.M."/>
            <person name="Garnica D."/>
            <person name="Upadhyaya N."/>
            <person name="Rathjen J."/>
            <person name="Taylor J.M."/>
            <person name="Park R.F."/>
            <person name="Dodds P.N."/>
            <person name="Hirsch C.D."/>
            <person name="Kianian S.F."/>
            <person name="Figueroa M."/>
        </authorList>
    </citation>
    <scope>NUCLEOTIDE SEQUENCE [LARGE SCALE GENOMIC DNA]</scope>
    <source>
        <strain evidence="10">12SD80</strain>
    </source>
</reference>
<gene>
    <name evidence="10" type="ORF">PCASD_22670</name>
</gene>
<dbReference type="Pfam" id="PF00081">
    <property type="entry name" value="Sod_Fe_N"/>
    <property type="match status" value="1"/>
</dbReference>
<evidence type="ECO:0000259" key="8">
    <source>
        <dbReference type="Pfam" id="PF00081"/>
    </source>
</evidence>
<dbReference type="AlphaFoldDB" id="A0A2N5S309"/>
<evidence type="ECO:0000313" key="11">
    <source>
        <dbReference type="Proteomes" id="UP000235392"/>
    </source>
</evidence>
<dbReference type="Gene3D" id="1.10.287.990">
    <property type="entry name" value="Fe,Mn superoxide dismutase (SOD) domain"/>
    <property type="match status" value="1"/>
</dbReference>
<dbReference type="InterPro" id="IPR019831">
    <property type="entry name" value="Mn/Fe_SOD_N"/>
</dbReference>
<dbReference type="InterPro" id="IPR019833">
    <property type="entry name" value="Mn/Fe_SOD_BS"/>
</dbReference>
<feature type="domain" description="Manganese/iron superoxide dismutase N-terminal" evidence="8">
    <location>
        <begin position="259"/>
        <end position="334"/>
    </location>
</feature>
<keyword evidence="5" id="KW-0049">Antioxidant</keyword>
<evidence type="ECO:0000256" key="5">
    <source>
        <dbReference type="ARBA" id="ARBA00022862"/>
    </source>
</evidence>
<evidence type="ECO:0000256" key="2">
    <source>
        <dbReference type="ARBA" id="ARBA00012682"/>
    </source>
</evidence>
<dbReference type="PROSITE" id="PS00088">
    <property type="entry name" value="SOD_MN"/>
    <property type="match status" value="1"/>
</dbReference>
<evidence type="ECO:0000259" key="9">
    <source>
        <dbReference type="Pfam" id="PF02777"/>
    </source>
</evidence>
<comment type="catalytic activity">
    <reaction evidence="7">
        <text>2 superoxide + 2 H(+) = H2O2 + O2</text>
        <dbReference type="Rhea" id="RHEA:20696"/>
        <dbReference type="ChEBI" id="CHEBI:15378"/>
        <dbReference type="ChEBI" id="CHEBI:15379"/>
        <dbReference type="ChEBI" id="CHEBI:16240"/>
        <dbReference type="ChEBI" id="CHEBI:18421"/>
        <dbReference type="EC" id="1.15.1.1"/>
    </reaction>
</comment>
<dbReference type="InterPro" id="IPR050265">
    <property type="entry name" value="Fe/Mn_Superoxide_Dismutase"/>
</dbReference>
<dbReference type="Proteomes" id="UP000235392">
    <property type="component" value="Unassembled WGS sequence"/>
</dbReference>
<evidence type="ECO:0000256" key="1">
    <source>
        <dbReference type="ARBA" id="ARBA00008714"/>
    </source>
</evidence>
<dbReference type="InterPro" id="IPR019832">
    <property type="entry name" value="Mn/Fe_SOD_C"/>
</dbReference>
<comment type="caution">
    <text evidence="10">The sequence shown here is derived from an EMBL/GenBank/DDBJ whole genome shotgun (WGS) entry which is preliminary data.</text>
</comment>
<evidence type="ECO:0000256" key="7">
    <source>
        <dbReference type="ARBA" id="ARBA00049204"/>
    </source>
</evidence>
<dbReference type="GO" id="GO:0030145">
    <property type="term" value="F:manganese ion binding"/>
    <property type="evidence" value="ECO:0007669"/>
    <property type="project" value="TreeGrafter"/>
</dbReference>
<dbReference type="FunFam" id="3.55.40.20:FF:000004">
    <property type="entry name" value="Superoxide dismutase [Fe]"/>
    <property type="match status" value="1"/>
</dbReference>
<dbReference type="PANTHER" id="PTHR11404:SF6">
    <property type="entry name" value="SUPEROXIDE DISMUTASE [MN], MITOCHONDRIAL"/>
    <property type="match status" value="1"/>
</dbReference>
<dbReference type="EC" id="1.15.1.1" evidence="2"/>
<dbReference type="InterPro" id="IPR001189">
    <property type="entry name" value="Mn/Fe_SOD"/>
</dbReference>
<evidence type="ECO:0000256" key="4">
    <source>
        <dbReference type="ARBA" id="ARBA00022723"/>
    </source>
</evidence>
<dbReference type="InterPro" id="IPR036324">
    <property type="entry name" value="Mn/Fe_SOD_N_sf"/>
</dbReference>
<dbReference type="SUPFAM" id="SSF54719">
    <property type="entry name" value="Fe,Mn superoxide dismutase (SOD), C-terminal domain"/>
    <property type="match status" value="1"/>
</dbReference>
<name>A0A2N5S309_9BASI</name>
<dbReference type="EMBL" id="PGCI01001118">
    <property type="protein sequence ID" value="PLW07611.1"/>
    <property type="molecule type" value="Genomic_DNA"/>
</dbReference>
<comment type="similarity">
    <text evidence="1">Belongs to the iron/manganese superoxide dismutase family.</text>
</comment>
<dbReference type="SUPFAM" id="SSF46609">
    <property type="entry name" value="Fe,Mn superoxide dismutase (SOD), N-terminal domain"/>
    <property type="match status" value="1"/>
</dbReference>
<dbReference type="InterPro" id="IPR036314">
    <property type="entry name" value="SOD_C_sf"/>
</dbReference>
<keyword evidence="4" id="KW-0479">Metal-binding</keyword>
<dbReference type="Pfam" id="PF02777">
    <property type="entry name" value="Sod_Fe_C"/>
    <property type="match status" value="1"/>
</dbReference>
<evidence type="ECO:0000256" key="3">
    <source>
        <dbReference type="ARBA" id="ARBA00014518"/>
    </source>
</evidence>
<dbReference type="PANTHER" id="PTHR11404">
    <property type="entry name" value="SUPEROXIDE DISMUTASE 2"/>
    <property type="match status" value="1"/>
</dbReference>
<keyword evidence="6" id="KW-0560">Oxidoreductase</keyword>
<organism evidence="10 11">
    <name type="scientific">Puccinia coronata f. sp. avenae</name>
    <dbReference type="NCBI Taxonomy" id="200324"/>
    <lineage>
        <taxon>Eukaryota</taxon>
        <taxon>Fungi</taxon>
        <taxon>Dikarya</taxon>
        <taxon>Basidiomycota</taxon>
        <taxon>Pucciniomycotina</taxon>
        <taxon>Pucciniomycetes</taxon>
        <taxon>Pucciniales</taxon>
        <taxon>Pucciniaceae</taxon>
        <taxon>Puccinia</taxon>
    </lineage>
</organism>
<protein>
    <recommendedName>
        <fullName evidence="3">Superoxide dismutase [Mn], mitochondrial</fullName>
        <ecNumber evidence="2">1.15.1.1</ecNumber>
    </recommendedName>
</protein>